<dbReference type="InterPro" id="IPR006094">
    <property type="entry name" value="Oxid_FAD_bind_N"/>
</dbReference>
<comment type="caution">
    <text evidence="7">The sequence shown here is derived from an EMBL/GenBank/DDBJ whole genome shotgun (WGS) entry which is preliminary data.</text>
</comment>
<proteinExistence type="inferred from homology"/>
<evidence type="ECO:0000259" key="6">
    <source>
        <dbReference type="PROSITE" id="PS51387"/>
    </source>
</evidence>
<feature type="domain" description="FAD-binding PCMH-type" evidence="6">
    <location>
        <begin position="36"/>
        <end position="204"/>
    </location>
</feature>
<protein>
    <submittedName>
        <fullName evidence="7">FAD-binding domain-containing protein</fullName>
    </submittedName>
</protein>
<dbReference type="InterPro" id="IPR016169">
    <property type="entry name" value="FAD-bd_PCMH_sub2"/>
</dbReference>
<dbReference type="PANTHER" id="PTHR42973">
    <property type="entry name" value="BINDING OXIDOREDUCTASE, PUTATIVE (AFU_ORTHOLOGUE AFUA_1G17690)-RELATED"/>
    <property type="match status" value="1"/>
</dbReference>
<evidence type="ECO:0000256" key="3">
    <source>
        <dbReference type="ARBA" id="ARBA00022630"/>
    </source>
</evidence>
<dbReference type="Pfam" id="PF01565">
    <property type="entry name" value="FAD_binding_4"/>
    <property type="match status" value="1"/>
</dbReference>
<dbReference type="SUPFAM" id="SSF56176">
    <property type="entry name" value="FAD-binding/transporter-associated domain-like"/>
    <property type="match status" value="1"/>
</dbReference>
<dbReference type="Pfam" id="PF08031">
    <property type="entry name" value="BBE"/>
    <property type="match status" value="1"/>
</dbReference>
<dbReference type="AlphaFoldDB" id="A0A9P4I9R5"/>
<comment type="similarity">
    <text evidence="2">Belongs to the oxygen-dependent FAD-linked oxidoreductase family.</text>
</comment>
<dbReference type="GO" id="GO:0071949">
    <property type="term" value="F:FAD binding"/>
    <property type="evidence" value="ECO:0007669"/>
    <property type="project" value="InterPro"/>
</dbReference>
<evidence type="ECO:0000256" key="2">
    <source>
        <dbReference type="ARBA" id="ARBA00005466"/>
    </source>
</evidence>
<keyword evidence="3" id="KW-0285">Flavoprotein</keyword>
<keyword evidence="8" id="KW-1185">Reference proteome</keyword>
<evidence type="ECO:0000256" key="4">
    <source>
        <dbReference type="ARBA" id="ARBA00022827"/>
    </source>
</evidence>
<keyword evidence="5" id="KW-0560">Oxidoreductase</keyword>
<evidence type="ECO:0000313" key="8">
    <source>
        <dbReference type="Proteomes" id="UP000799772"/>
    </source>
</evidence>
<dbReference type="OrthoDB" id="2151789at2759"/>
<accession>A0A9P4I9R5</accession>
<dbReference type="Gene3D" id="3.40.462.20">
    <property type="match status" value="1"/>
</dbReference>
<dbReference type="InterPro" id="IPR050416">
    <property type="entry name" value="FAD-linked_Oxidoreductase"/>
</dbReference>
<dbReference type="Proteomes" id="UP000799772">
    <property type="component" value="Unassembled WGS sequence"/>
</dbReference>
<dbReference type="InterPro" id="IPR012951">
    <property type="entry name" value="BBE"/>
</dbReference>
<dbReference type="EMBL" id="ML978131">
    <property type="protein sequence ID" value="KAF2095483.1"/>
    <property type="molecule type" value="Genomic_DNA"/>
</dbReference>
<comment type="cofactor">
    <cofactor evidence="1">
        <name>FAD</name>
        <dbReference type="ChEBI" id="CHEBI:57692"/>
    </cofactor>
</comment>
<sequence>MIHCLKSLNILVGADEIITKSHPAYAEESSTWSANKNKHPTLIIRPKSLESLSNVLRELAVTELGIGIRSSGFGNASAKDVLISLSAFDQFEFDREGEFVILGAGQSWQDYYEKMEKVAPDYTVVAARTPCIGIGGSILSGGFSWLSGEFGCISDPANMLDAQVVKLDGSIVWASEEPELLWALRGSTGGFGVVTAFKLRAYPYKESVWSGPIFAPMSTVQEVAKGIVKAAARMDEQKVAMYFYCMKKELLEMMGADQDMFVIHAFDANGEEHGRSEEGFKWALDLPGAIDQTKMMSLKGVSELQGKLGALKGQTNMYWTGLSLSELTEESVMNSLKWYNKGVNSPGTVKDNIYCVHELKCSSDAIGNNVDTAWPRPKGFAHLVLLGAGSTPGAPNESEEDQIARQLLMDAPKEILGPNVKADISPNSREEWMDVKAMYGKNYERLQAVKRKYDPKNRLGGPIGP</sequence>
<dbReference type="Gene3D" id="3.30.465.10">
    <property type="match status" value="1"/>
</dbReference>
<dbReference type="Gene3D" id="3.30.43.10">
    <property type="entry name" value="Uridine Diphospho-n-acetylenolpyruvylglucosamine Reductase, domain 2"/>
    <property type="match status" value="1"/>
</dbReference>
<keyword evidence="4" id="KW-0274">FAD</keyword>
<dbReference type="PROSITE" id="PS51387">
    <property type="entry name" value="FAD_PCMH"/>
    <property type="match status" value="1"/>
</dbReference>
<dbReference type="InterPro" id="IPR016166">
    <property type="entry name" value="FAD-bd_PCMH"/>
</dbReference>
<dbReference type="InterPro" id="IPR036318">
    <property type="entry name" value="FAD-bd_PCMH-like_sf"/>
</dbReference>
<name>A0A9P4I9R5_9PEZI</name>
<dbReference type="InterPro" id="IPR016167">
    <property type="entry name" value="FAD-bd_PCMH_sub1"/>
</dbReference>
<evidence type="ECO:0000313" key="7">
    <source>
        <dbReference type="EMBL" id="KAF2095483.1"/>
    </source>
</evidence>
<reference evidence="7" key="1">
    <citation type="journal article" date="2020" name="Stud. Mycol.">
        <title>101 Dothideomycetes genomes: a test case for predicting lifestyles and emergence of pathogens.</title>
        <authorList>
            <person name="Haridas S."/>
            <person name="Albert R."/>
            <person name="Binder M."/>
            <person name="Bloem J."/>
            <person name="Labutti K."/>
            <person name="Salamov A."/>
            <person name="Andreopoulos B."/>
            <person name="Baker S."/>
            <person name="Barry K."/>
            <person name="Bills G."/>
            <person name="Bluhm B."/>
            <person name="Cannon C."/>
            <person name="Castanera R."/>
            <person name="Culley D."/>
            <person name="Daum C."/>
            <person name="Ezra D."/>
            <person name="Gonzalez J."/>
            <person name="Henrissat B."/>
            <person name="Kuo A."/>
            <person name="Liang C."/>
            <person name="Lipzen A."/>
            <person name="Lutzoni F."/>
            <person name="Magnuson J."/>
            <person name="Mondo S."/>
            <person name="Nolan M."/>
            <person name="Ohm R."/>
            <person name="Pangilinan J."/>
            <person name="Park H.-J."/>
            <person name="Ramirez L."/>
            <person name="Alfaro M."/>
            <person name="Sun H."/>
            <person name="Tritt A."/>
            <person name="Yoshinaga Y."/>
            <person name="Zwiers L.-H."/>
            <person name="Turgeon B."/>
            <person name="Goodwin S."/>
            <person name="Spatafora J."/>
            <person name="Crous P."/>
            <person name="Grigoriev I."/>
        </authorList>
    </citation>
    <scope>NUCLEOTIDE SEQUENCE</scope>
    <source>
        <strain evidence="7">CBS 133067</strain>
    </source>
</reference>
<gene>
    <name evidence="7" type="ORF">NA57DRAFT_67892</name>
</gene>
<organism evidence="7 8">
    <name type="scientific">Rhizodiscina lignyota</name>
    <dbReference type="NCBI Taxonomy" id="1504668"/>
    <lineage>
        <taxon>Eukaryota</taxon>
        <taxon>Fungi</taxon>
        <taxon>Dikarya</taxon>
        <taxon>Ascomycota</taxon>
        <taxon>Pezizomycotina</taxon>
        <taxon>Dothideomycetes</taxon>
        <taxon>Pleosporomycetidae</taxon>
        <taxon>Aulographales</taxon>
        <taxon>Rhizodiscinaceae</taxon>
        <taxon>Rhizodiscina</taxon>
    </lineage>
</organism>
<dbReference type="PANTHER" id="PTHR42973:SF39">
    <property type="entry name" value="FAD-BINDING PCMH-TYPE DOMAIN-CONTAINING PROTEIN"/>
    <property type="match status" value="1"/>
</dbReference>
<evidence type="ECO:0000256" key="5">
    <source>
        <dbReference type="ARBA" id="ARBA00023002"/>
    </source>
</evidence>
<dbReference type="GO" id="GO:0016491">
    <property type="term" value="F:oxidoreductase activity"/>
    <property type="evidence" value="ECO:0007669"/>
    <property type="project" value="UniProtKB-KW"/>
</dbReference>
<evidence type="ECO:0000256" key="1">
    <source>
        <dbReference type="ARBA" id="ARBA00001974"/>
    </source>
</evidence>